<comment type="caution">
    <text evidence="1">The sequence shown here is derived from an EMBL/GenBank/DDBJ whole genome shotgun (WGS) entry which is preliminary data.</text>
</comment>
<reference evidence="1" key="1">
    <citation type="submission" date="2022-11" db="EMBL/GenBank/DDBJ databases">
        <title>Genome Sequence of Boeremia exigua.</title>
        <authorList>
            <person name="Buettner E."/>
        </authorList>
    </citation>
    <scope>NUCLEOTIDE SEQUENCE</scope>
    <source>
        <strain evidence="1">CU02</strain>
    </source>
</reference>
<accession>A0ACC2I3K2</accession>
<evidence type="ECO:0000313" key="1">
    <source>
        <dbReference type="EMBL" id="KAJ8109715.1"/>
    </source>
</evidence>
<gene>
    <name evidence="1" type="ORF">OPT61_g7257</name>
</gene>
<sequence length="290" mass="31333">MAPTDHRDHDNYVRSGFAGKIGWGNKPALLLVDVCNAYWSKDSPLDTSANPASAAVPASIANLVAAARKGNVPLIWTRVEYTEPDMSDAGMFYCKAPLLKVFLKGNETGLESWLPGLEPKDGELVIAKRYPSAFFATDLSTRLQLKGIDTLVICGVSTSGCVRASALDAMCLGYRPIVVSEACGDRSQAVHDANMFDIQAKMADVVSEGEATEKLKAGLANSPLGLTDAKLDDPAFSRTYRIYEDTTSAAADGIAIFHIDFFSHYEPPRLYQVQAPGLEREQLVCYQGSA</sequence>
<keyword evidence="2" id="KW-1185">Reference proteome</keyword>
<proteinExistence type="predicted"/>
<evidence type="ECO:0000313" key="2">
    <source>
        <dbReference type="Proteomes" id="UP001153331"/>
    </source>
</evidence>
<name>A0ACC2I3K2_9PLEO</name>
<dbReference type="EMBL" id="JAPHNI010000580">
    <property type="protein sequence ID" value="KAJ8109715.1"/>
    <property type="molecule type" value="Genomic_DNA"/>
</dbReference>
<dbReference type="Proteomes" id="UP001153331">
    <property type="component" value="Unassembled WGS sequence"/>
</dbReference>
<organism evidence="1 2">
    <name type="scientific">Boeremia exigua</name>
    <dbReference type="NCBI Taxonomy" id="749465"/>
    <lineage>
        <taxon>Eukaryota</taxon>
        <taxon>Fungi</taxon>
        <taxon>Dikarya</taxon>
        <taxon>Ascomycota</taxon>
        <taxon>Pezizomycotina</taxon>
        <taxon>Dothideomycetes</taxon>
        <taxon>Pleosporomycetidae</taxon>
        <taxon>Pleosporales</taxon>
        <taxon>Pleosporineae</taxon>
        <taxon>Didymellaceae</taxon>
        <taxon>Boeremia</taxon>
    </lineage>
</organism>
<protein>
    <submittedName>
        <fullName evidence="1">Uncharacterized protein</fullName>
    </submittedName>
</protein>